<accession>A0ACC0H9N8</accession>
<comment type="caution">
    <text evidence="1">The sequence shown here is derived from an EMBL/GenBank/DDBJ whole genome shotgun (WGS) entry which is preliminary data.</text>
</comment>
<proteinExistence type="predicted"/>
<dbReference type="EMBL" id="CM045762">
    <property type="protein sequence ID" value="KAI8009462.1"/>
    <property type="molecule type" value="Genomic_DNA"/>
</dbReference>
<dbReference type="Proteomes" id="UP001060215">
    <property type="component" value="Chromosome 5"/>
</dbReference>
<keyword evidence="2" id="KW-1185">Reference proteome</keyword>
<reference evidence="1 2" key="1">
    <citation type="journal article" date="2022" name="Plant J.">
        <title>Chromosome-level genome of Camellia lanceoleosa provides a valuable resource for understanding genome evolution and self-incompatibility.</title>
        <authorList>
            <person name="Gong W."/>
            <person name="Xiao S."/>
            <person name="Wang L."/>
            <person name="Liao Z."/>
            <person name="Chang Y."/>
            <person name="Mo W."/>
            <person name="Hu G."/>
            <person name="Li W."/>
            <person name="Zhao G."/>
            <person name="Zhu H."/>
            <person name="Hu X."/>
            <person name="Ji K."/>
            <person name="Xiang X."/>
            <person name="Song Q."/>
            <person name="Yuan D."/>
            <person name="Jin S."/>
            <person name="Zhang L."/>
        </authorList>
    </citation>
    <scope>NUCLEOTIDE SEQUENCE [LARGE SCALE GENOMIC DNA]</scope>
    <source>
        <strain evidence="1">SQ_2022a</strain>
    </source>
</reference>
<protein>
    <submittedName>
        <fullName evidence="1">Uncharacterized protein</fullName>
    </submittedName>
</protein>
<sequence length="84" mass="9963">MVMPREIKVIWYLRLLLTVRFGQDSEVQYIWKRNANFDAMKSVSVSYEEERVQADAERQEKANESAIRVSLENEISSHELIQLF</sequence>
<evidence type="ECO:0000313" key="2">
    <source>
        <dbReference type="Proteomes" id="UP001060215"/>
    </source>
</evidence>
<organism evidence="1 2">
    <name type="scientific">Camellia lanceoleosa</name>
    <dbReference type="NCBI Taxonomy" id="1840588"/>
    <lineage>
        <taxon>Eukaryota</taxon>
        <taxon>Viridiplantae</taxon>
        <taxon>Streptophyta</taxon>
        <taxon>Embryophyta</taxon>
        <taxon>Tracheophyta</taxon>
        <taxon>Spermatophyta</taxon>
        <taxon>Magnoliopsida</taxon>
        <taxon>eudicotyledons</taxon>
        <taxon>Gunneridae</taxon>
        <taxon>Pentapetalae</taxon>
        <taxon>asterids</taxon>
        <taxon>Ericales</taxon>
        <taxon>Theaceae</taxon>
        <taxon>Camellia</taxon>
    </lineage>
</organism>
<evidence type="ECO:0000313" key="1">
    <source>
        <dbReference type="EMBL" id="KAI8009462.1"/>
    </source>
</evidence>
<gene>
    <name evidence="1" type="ORF">LOK49_LG06G03347</name>
</gene>
<name>A0ACC0H9N8_9ERIC</name>